<gene>
    <name evidence="1" type="ORF">NIES267_37010</name>
</gene>
<evidence type="ECO:0008006" key="3">
    <source>
        <dbReference type="Google" id="ProtNLM"/>
    </source>
</evidence>
<reference evidence="1 2" key="1">
    <citation type="submission" date="2017-06" db="EMBL/GenBank/DDBJ databases">
        <title>Genome sequencing of cyanobaciteial culture collection at National Institute for Environmental Studies (NIES).</title>
        <authorList>
            <person name="Hirose Y."/>
            <person name="Shimura Y."/>
            <person name="Fujisawa T."/>
            <person name="Nakamura Y."/>
            <person name="Kawachi M."/>
        </authorList>
    </citation>
    <scope>NUCLEOTIDE SEQUENCE [LARGE SCALE GENOMIC DNA]</scope>
    <source>
        <strain evidence="1 2">NIES-267</strain>
    </source>
</reference>
<name>A0A1Z4LSH7_9CYAN</name>
<dbReference type="Proteomes" id="UP000218418">
    <property type="component" value="Chromosome"/>
</dbReference>
<sequence length="78" mass="9113">MEEMVTLEATLELVKKLSLVDKVRLIEQIAPQIEKELTNTQSKPRQSLRGVWKGTDITESDINEVRKEMWSNFPREDI</sequence>
<proteinExistence type="predicted"/>
<dbReference type="EMBL" id="AP018227">
    <property type="protein sequence ID" value="BAY84205.1"/>
    <property type="molecule type" value="Genomic_DNA"/>
</dbReference>
<evidence type="ECO:0000313" key="1">
    <source>
        <dbReference type="EMBL" id="BAY84205.1"/>
    </source>
</evidence>
<evidence type="ECO:0000313" key="2">
    <source>
        <dbReference type="Proteomes" id="UP000218418"/>
    </source>
</evidence>
<organism evidence="1 2">
    <name type="scientific">Calothrix parasitica NIES-267</name>
    <dbReference type="NCBI Taxonomy" id="1973488"/>
    <lineage>
        <taxon>Bacteria</taxon>
        <taxon>Bacillati</taxon>
        <taxon>Cyanobacteriota</taxon>
        <taxon>Cyanophyceae</taxon>
        <taxon>Nostocales</taxon>
        <taxon>Calotrichaceae</taxon>
        <taxon>Calothrix</taxon>
    </lineage>
</organism>
<dbReference type="AlphaFoldDB" id="A0A1Z4LSH7"/>
<protein>
    <recommendedName>
        <fullName evidence="3">Addiction module component</fullName>
    </recommendedName>
</protein>
<keyword evidence="2" id="KW-1185">Reference proteome</keyword>
<dbReference type="OrthoDB" id="9256236at2"/>
<accession>A0A1Z4LSH7</accession>